<reference evidence="1 2" key="1">
    <citation type="submission" date="2024-05" db="EMBL/GenBank/DDBJ databases">
        <title>The nuclear and mitochondrial genome assemblies of Tetragonisca angustula (Apidae: Meliponini), a tiny yet remarkable pollinator in the Neotropics.</title>
        <authorList>
            <person name="Ferrari R."/>
            <person name="Ricardo P.C."/>
            <person name="Dias F.C."/>
            <person name="Araujo N.S."/>
            <person name="Soares D.O."/>
            <person name="Zhou Q.-S."/>
            <person name="Zhu C.-D."/>
            <person name="Coutinho L."/>
            <person name="Airas M.C."/>
            <person name="Batista T.M."/>
        </authorList>
    </citation>
    <scope>NUCLEOTIDE SEQUENCE [LARGE SCALE GENOMIC DNA]</scope>
    <source>
        <strain evidence="1">ASF017062</strain>
        <tissue evidence="1">Abdomen</tissue>
    </source>
</reference>
<evidence type="ECO:0000313" key="2">
    <source>
        <dbReference type="Proteomes" id="UP001432146"/>
    </source>
</evidence>
<keyword evidence="2" id="KW-1185">Reference proteome</keyword>
<protein>
    <submittedName>
        <fullName evidence="1">Uncharacterized protein</fullName>
    </submittedName>
</protein>
<gene>
    <name evidence="1" type="ORF">QLX08_009566</name>
</gene>
<dbReference type="AlphaFoldDB" id="A0AAW0ZGP7"/>
<sequence length="319" mass="36415">MTDGVNSPTKMELGDFLKKQKEQHDNMNVKFSWPDFCKHIPKCILYRASQLRQIAVKGLGQCSYKVVDEFLMFTVELLISEDTLTDEQFTTLRQRAEHLTLEDARTMLEVIIIIREKFSECASSDRSIDNEPNTNEDERCSAAGNVEPARNMFGLVFECKPVTALNPEVLHIVPIENTDRRVDSCSLKRKNEEAQALATNPLFSEAVYEEKLTAYYETYSPVISRQALKDNIIDIIQSDDAESELIDLLGCEALDFVQYIVENQKSIVALNPDHVPRKKSANVLIDELVALLATDRRDMWKDVEKLMAEYVANGKRKEN</sequence>
<organism evidence="1 2">
    <name type="scientific">Tetragonisca angustula</name>
    <dbReference type="NCBI Taxonomy" id="166442"/>
    <lineage>
        <taxon>Eukaryota</taxon>
        <taxon>Metazoa</taxon>
        <taxon>Ecdysozoa</taxon>
        <taxon>Arthropoda</taxon>
        <taxon>Hexapoda</taxon>
        <taxon>Insecta</taxon>
        <taxon>Pterygota</taxon>
        <taxon>Neoptera</taxon>
        <taxon>Endopterygota</taxon>
        <taxon>Hymenoptera</taxon>
        <taxon>Apocrita</taxon>
        <taxon>Aculeata</taxon>
        <taxon>Apoidea</taxon>
        <taxon>Anthophila</taxon>
        <taxon>Apidae</taxon>
        <taxon>Tetragonisca</taxon>
    </lineage>
</organism>
<accession>A0AAW0ZGP7</accession>
<dbReference type="EMBL" id="JAWNGG020000214">
    <property type="protein sequence ID" value="KAK9296408.1"/>
    <property type="molecule type" value="Genomic_DNA"/>
</dbReference>
<comment type="caution">
    <text evidence="1">The sequence shown here is derived from an EMBL/GenBank/DDBJ whole genome shotgun (WGS) entry which is preliminary data.</text>
</comment>
<evidence type="ECO:0000313" key="1">
    <source>
        <dbReference type="EMBL" id="KAK9296408.1"/>
    </source>
</evidence>
<dbReference type="Proteomes" id="UP001432146">
    <property type="component" value="Unassembled WGS sequence"/>
</dbReference>
<name>A0AAW0ZGP7_9HYME</name>
<proteinExistence type="predicted"/>